<accession>A0A0A3J5H9</accession>
<protein>
    <recommendedName>
        <fullName evidence="8">DUF4870 domain-containing protein</fullName>
    </recommendedName>
</protein>
<evidence type="ECO:0000256" key="1">
    <source>
        <dbReference type="ARBA" id="ARBA00004141"/>
    </source>
</evidence>
<keyword evidence="7" id="KW-1185">Reference proteome</keyword>
<dbReference type="EMBL" id="JPVQ01000012">
    <property type="protein sequence ID" value="KGR90990.1"/>
    <property type="molecule type" value="Genomic_DNA"/>
</dbReference>
<feature type="transmembrane region" description="Helical" evidence="5">
    <location>
        <begin position="84"/>
        <end position="104"/>
    </location>
</feature>
<dbReference type="InterPro" id="IPR019109">
    <property type="entry name" value="MamF_MmsF"/>
</dbReference>
<dbReference type="Proteomes" id="UP000030595">
    <property type="component" value="Unassembled WGS sequence"/>
</dbReference>
<dbReference type="RefSeq" id="WP_036175321.1">
    <property type="nucleotide sequence ID" value="NZ_AVCZ01000012.1"/>
</dbReference>
<evidence type="ECO:0000256" key="2">
    <source>
        <dbReference type="ARBA" id="ARBA00022692"/>
    </source>
</evidence>
<evidence type="ECO:0000313" key="6">
    <source>
        <dbReference type="EMBL" id="KGR90990.1"/>
    </source>
</evidence>
<comment type="subcellular location">
    <subcellularLocation>
        <location evidence="1">Membrane</location>
        <topology evidence="1">Multi-pass membrane protein</topology>
    </subcellularLocation>
</comment>
<gene>
    <name evidence="6" type="ORF">CD30_08860</name>
</gene>
<feature type="transmembrane region" description="Helical" evidence="5">
    <location>
        <begin position="42"/>
        <end position="64"/>
    </location>
</feature>
<dbReference type="AlphaFoldDB" id="A0A0A3J5H9"/>
<dbReference type="OrthoDB" id="2328241at2"/>
<feature type="transmembrane region" description="Helical" evidence="5">
    <location>
        <begin position="12"/>
        <end position="30"/>
    </location>
</feature>
<keyword evidence="4 5" id="KW-0472">Membrane</keyword>
<proteinExistence type="predicted"/>
<keyword evidence="3 5" id="KW-1133">Transmembrane helix</keyword>
<evidence type="ECO:0000256" key="5">
    <source>
        <dbReference type="SAM" id="Phobius"/>
    </source>
</evidence>
<comment type="caution">
    <text evidence="6">The sequence shown here is derived from an EMBL/GenBank/DDBJ whole genome shotgun (WGS) entry which is preliminary data.</text>
</comment>
<evidence type="ECO:0008006" key="8">
    <source>
        <dbReference type="Google" id="ProtNLM"/>
    </source>
</evidence>
<keyword evidence="2 5" id="KW-0812">Transmembrane</keyword>
<evidence type="ECO:0000313" key="7">
    <source>
        <dbReference type="Proteomes" id="UP000030595"/>
    </source>
</evidence>
<reference evidence="6 7" key="1">
    <citation type="submission" date="2014-02" db="EMBL/GenBank/DDBJ databases">
        <title>Draft genome sequence of Lysinibacillus massiliensis CCUG 49529.</title>
        <authorList>
            <person name="Zhang F."/>
            <person name="Wang G."/>
            <person name="Zhang L."/>
        </authorList>
    </citation>
    <scope>NUCLEOTIDE SEQUENCE [LARGE SCALE GENOMIC DNA]</scope>
    <source>
        <strain evidence="6 7">CCUG 49529</strain>
    </source>
</reference>
<sequence length="117" mass="13314">MFNPKTLSALSYVSILFAPFLLPIILFFVSKEKEVKYHAKRASISHLIPTVLGAAISIFALMSLFTFNGAVNGAVYTPSYFTNFMIWMFIYFIISSAIVVWNLVQAVRVFRQNTYVQ</sequence>
<name>A0A0A3J5H9_9BACL</name>
<dbReference type="Pfam" id="PF09685">
    <property type="entry name" value="MamF_MmsF"/>
    <property type="match status" value="1"/>
</dbReference>
<evidence type="ECO:0000256" key="4">
    <source>
        <dbReference type="ARBA" id="ARBA00023136"/>
    </source>
</evidence>
<dbReference type="eggNOG" id="ENOG5032VBI">
    <property type="taxonomic scope" value="Bacteria"/>
</dbReference>
<evidence type="ECO:0000256" key="3">
    <source>
        <dbReference type="ARBA" id="ARBA00022989"/>
    </source>
</evidence>
<organism evidence="6 7">
    <name type="scientific">Ureibacillus massiliensis 4400831 = CIP 108448 = CCUG 49529</name>
    <dbReference type="NCBI Taxonomy" id="1211035"/>
    <lineage>
        <taxon>Bacteria</taxon>
        <taxon>Bacillati</taxon>
        <taxon>Bacillota</taxon>
        <taxon>Bacilli</taxon>
        <taxon>Bacillales</taxon>
        <taxon>Caryophanaceae</taxon>
        <taxon>Ureibacillus</taxon>
    </lineage>
</organism>